<proteinExistence type="predicted"/>
<evidence type="ECO:0000313" key="3">
    <source>
        <dbReference type="Proteomes" id="UP000009220"/>
    </source>
</evidence>
<dbReference type="EMBL" id="CP002985">
    <property type="protein sequence ID" value="AEM46266.1"/>
    <property type="molecule type" value="Genomic_DNA"/>
</dbReference>
<evidence type="ECO:0000256" key="1">
    <source>
        <dbReference type="SAM" id="Phobius"/>
    </source>
</evidence>
<keyword evidence="1" id="KW-1133">Transmembrane helix</keyword>
<sequence length="41" mass="4558">MLDLIHPHGTGLRDPQAIPFQGGVMFSFTPLALFGRRFCRG</sequence>
<feature type="transmembrane region" description="Helical" evidence="1">
    <location>
        <begin position="20"/>
        <end position="39"/>
    </location>
</feature>
<reference evidence="2 3" key="1">
    <citation type="journal article" date="2011" name="J. Bacteriol.">
        <title>Draft genome of the psychrotolerant acidophile Acidithiobacillus ferrivorans SS3.</title>
        <authorList>
            <person name="Liljeqvist M."/>
            <person name="Valdes J."/>
            <person name="Holmes D.S."/>
            <person name="Dopson M."/>
        </authorList>
    </citation>
    <scope>NUCLEOTIDE SEQUENCE [LARGE SCALE GENOMIC DNA]</scope>
    <source>
        <strain evidence="2 3">SS3</strain>
    </source>
</reference>
<evidence type="ECO:0000313" key="2">
    <source>
        <dbReference type="EMBL" id="AEM46266.1"/>
    </source>
</evidence>
<dbReference type="Proteomes" id="UP000009220">
    <property type="component" value="Chromosome"/>
</dbReference>
<dbReference type="AlphaFoldDB" id="G0JPN1"/>
<dbReference type="HOGENOM" id="CLU_3264239_0_0_6"/>
<keyword evidence="1" id="KW-0472">Membrane</keyword>
<keyword evidence="1" id="KW-0812">Transmembrane</keyword>
<name>G0JPN1_9PROT</name>
<accession>G0JPN1</accession>
<dbReference type="STRING" id="743299.Acife_0023"/>
<protein>
    <submittedName>
        <fullName evidence="2">Uncharacterized protein</fullName>
    </submittedName>
</protein>
<gene>
    <name evidence="2" type="ORF">Acife_0023</name>
</gene>
<dbReference type="KEGG" id="afi:Acife_0023"/>
<organism evidence="2 3">
    <name type="scientific">Acidithiobacillus ferrivorans SS3</name>
    <dbReference type="NCBI Taxonomy" id="743299"/>
    <lineage>
        <taxon>Bacteria</taxon>
        <taxon>Pseudomonadati</taxon>
        <taxon>Pseudomonadota</taxon>
        <taxon>Acidithiobacillia</taxon>
        <taxon>Acidithiobacillales</taxon>
        <taxon>Acidithiobacillaceae</taxon>
        <taxon>Acidithiobacillus</taxon>
    </lineage>
</organism>